<dbReference type="OrthoDB" id="9781023at2"/>
<dbReference type="GO" id="GO:0009236">
    <property type="term" value="P:cobalamin biosynthetic process"/>
    <property type="evidence" value="ECO:0007669"/>
    <property type="project" value="InterPro"/>
</dbReference>
<dbReference type="RefSeq" id="WP_111571486.1">
    <property type="nucleotide sequence ID" value="NZ_QLME01000004.1"/>
</dbReference>
<gene>
    <name evidence="4" type="ORF">C8C77_10454</name>
</gene>
<dbReference type="InterPro" id="IPR036518">
    <property type="entry name" value="CobE/GbiG_C_sf"/>
</dbReference>
<organism evidence="4 5">
    <name type="scientific">Halanaerobium saccharolyticum</name>
    <dbReference type="NCBI Taxonomy" id="43595"/>
    <lineage>
        <taxon>Bacteria</taxon>
        <taxon>Bacillati</taxon>
        <taxon>Bacillota</taxon>
        <taxon>Clostridia</taxon>
        <taxon>Halanaerobiales</taxon>
        <taxon>Halanaerobiaceae</taxon>
        <taxon>Halanaerobium</taxon>
    </lineage>
</organism>
<evidence type="ECO:0000313" key="5">
    <source>
        <dbReference type="Proteomes" id="UP000294697"/>
    </source>
</evidence>
<dbReference type="Proteomes" id="UP000294697">
    <property type="component" value="Unassembled WGS sequence"/>
</dbReference>
<dbReference type="InterPro" id="IPR021744">
    <property type="entry name" value="CbiG_N"/>
</dbReference>
<dbReference type="Pfam" id="PF11761">
    <property type="entry name" value="CbiG_mid"/>
    <property type="match status" value="1"/>
</dbReference>
<dbReference type="SUPFAM" id="SSF159664">
    <property type="entry name" value="CobE/GbiG C-terminal domain-like"/>
    <property type="match status" value="1"/>
</dbReference>
<protein>
    <submittedName>
        <fullName evidence="4">Cobalt-precorrin 5A acetaldehyde-lyase</fullName>
    </submittedName>
</protein>
<feature type="domain" description="Cobalamin synthesis G N-terminal" evidence="2">
    <location>
        <begin position="54"/>
        <end position="134"/>
    </location>
</feature>
<dbReference type="Pfam" id="PF01890">
    <property type="entry name" value="CbiG_C"/>
    <property type="match status" value="1"/>
</dbReference>
<dbReference type="PANTHER" id="PTHR37477">
    <property type="entry name" value="COBALT-PRECORRIN-5A HYDROLASE"/>
    <property type="match status" value="1"/>
</dbReference>
<keyword evidence="4" id="KW-0456">Lyase</keyword>
<name>A0A4V3G5U1_9FIRM</name>
<evidence type="ECO:0000259" key="3">
    <source>
        <dbReference type="Pfam" id="PF11761"/>
    </source>
</evidence>
<dbReference type="PANTHER" id="PTHR37477:SF1">
    <property type="entry name" value="COBALT-PRECORRIN-5A HYDROLASE"/>
    <property type="match status" value="1"/>
</dbReference>
<evidence type="ECO:0000313" key="4">
    <source>
        <dbReference type="EMBL" id="TDW06665.1"/>
    </source>
</evidence>
<accession>A0A4V3G5U1</accession>
<dbReference type="InterPro" id="IPR021745">
    <property type="entry name" value="CbiG_mid"/>
</dbReference>
<proteinExistence type="predicted"/>
<dbReference type="InterPro" id="IPR002750">
    <property type="entry name" value="CobE/GbiG_C"/>
</dbReference>
<dbReference type="GO" id="GO:0016829">
    <property type="term" value="F:lyase activity"/>
    <property type="evidence" value="ECO:0007669"/>
    <property type="project" value="UniProtKB-KW"/>
</dbReference>
<dbReference type="SUPFAM" id="SSF159672">
    <property type="entry name" value="CbiG N-terminal domain-like"/>
    <property type="match status" value="1"/>
</dbReference>
<evidence type="ECO:0000259" key="1">
    <source>
        <dbReference type="Pfam" id="PF01890"/>
    </source>
</evidence>
<dbReference type="Gene3D" id="3.40.50.11220">
    <property type="match status" value="1"/>
</dbReference>
<comment type="caution">
    <text evidence="4">The sequence shown here is derived from an EMBL/GenBank/DDBJ whole genome shotgun (WGS) entry which is preliminary data.</text>
</comment>
<dbReference type="Gene3D" id="3.30.420.180">
    <property type="entry name" value="CobE/GbiG C-terminal domain"/>
    <property type="match status" value="1"/>
</dbReference>
<dbReference type="AlphaFoldDB" id="A0A4V3G5U1"/>
<dbReference type="EMBL" id="SODA01000004">
    <property type="protein sequence ID" value="TDW06665.1"/>
    <property type="molecule type" value="Genomic_DNA"/>
</dbReference>
<reference evidence="4 5" key="1">
    <citation type="submission" date="2019-03" db="EMBL/GenBank/DDBJ databases">
        <title>Subsurface microbial communities from deep shales in Ohio and West Virginia, USA.</title>
        <authorList>
            <person name="Wrighton K."/>
        </authorList>
    </citation>
    <scope>NUCLEOTIDE SEQUENCE [LARGE SCALE GENOMIC DNA]</scope>
    <source>
        <strain evidence="4 5">MSL9.2</strain>
    </source>
</reference>
<feature type="domain" description="Cobalamin biosynthesis central region" evidence="3">
    <location>
        <begin position="140"/>
        <end position="224"/>
    </location>
</feature>
<sequence length="354" mass="39205">MFKEKKTAVIVLTPAAKELALKLKKEYRHLDLYLPTKLDKENESYQAFSSLSSLVGKIFKEYDALIFIMALGIVVRIIAPLLESKKSDPAVLTIDDTAQNVISTLSGHLGGANQLTVEIADFLKARPVITTATDCNNKLAVDLLAQRLDCKIKPFDRLKKANGALLFGSELHIFSDYKIKIKADNNIKIYSLEQLQELRSSEAFEIIISNQKFKLEENQLQLIPRNIVLGIGCRKNTTAAAIRRSLKSLLEELNLLPASIKKIATIDLKKEEAGILELAAENNWPLEIIEREKIKEVETGLDIKKSDFVKKITGVAAAASPAAVLASGVGKLIADKKKYEGITLSVFEEEVTDE</sequence>
<dbReference type="Pfam" id="PF11760">
    <property type="entry name" value="CbiG_N"/>
    <property type="match status" value="1"/>
</dbReference>
<evidence type="ECO:0000259" key="2">
    <source>
        <dbReference type="Pfam" id="PF11760"/>
    </source>
</evidence>
<dbReference type="InterPro" id="IPR052553">
    <property type="entry name" value="CbiG_hydrolase"/>
</dbReference>
<feature type="domain" description="CobE/GbiG C-terminal" evidence="1">
    <location>
        <begin position="227"/>
        <end position="346"/>
    </location>
</feature>
<dbReference type="InterPro" id="IPR038029">
    <property type="entry name" value="GbiG_N_sf"/>
</dbReference>